<dbReference type="EMBL" id="BOMV01000111">
    <property type="protein sequence ID" value="GIF01769.1"/>
    <property type="molecule type" value="Genomic_DNA"/>
</dbReference>
<proteinExistence type="predicted"/>
<evidence type="ECO:0000256" key="1">
    <source>
        <dbReference type="PROSITE-ProRule" id="PRU00703"/>
    </source>
</evidence>
<sequence>MSSPAVVVVSGTSIIAAARKLDGAGVKRLPVVDDMGRLRGIVTRTDLLKVHLRSDAEILSDVETGVLGSFLAADLATVDVAVVNGVVTLSGEVDRWSSRELVVKLTHQVAGVVDVTSRLRYDFDDVPG</sequence>
<comment type="caution">
    <text evidence="4">The sequence shown here is derived from an EMBL/GenBank/DDBJ whole genome shotgun (WGS) entry which is preliminary data.</text>
</comment>
<dbReference type="Pfam" id="PF00571">
    <property type="entry name" value="CBS"/>
    <property type="match status" value="1"/>
</dbReference>
<gene>
    <name evidence="4" type="ORF">Ari01nite_92330</name>
</gene>
<dbReference type="Gene3D" id="3.10.580.10">
    <property type="entry name" value="CBS-domain"/>
    <property type="match status" value="1"/>
</dbReference>
<evidence type="ECO:0000313" key="4">
    <source>
        <dbReference type="EMBL" id="GIF01769.1"/>
    </source>
</evidence>
<dbReference type="PROSITE" id="PS50914">
    <property type="entry name" value="BON"/>
    <property type="match status" value="1"/>
</dbReference>
<dbReference type="Proteomes" id="UP000636960">
    <property type="component" value="Unassembled WGS sequence"/>
</dbReference>
<dbReference type="SMART" id="SM00116">
    <property type="entry name" value="CBS"/>
    <property type="match status" value="1"/>
</dbReference>
<dbReference type="AlphaFoldDB" id="A0A919MZN9"/>
<dbReference type="RefSeq" id="WP_203790659.1">
    <property type="nucleotide sequence ID" value="NZ_BOMV01000111.1"/>
</dbReference>
<dbReference type="Gene3D" id="3.30.1340.30">
    <property type="match status" value="1"/>
</dbReference>
<dbReference type="InterPro" id="IPR007055">
    <property type="entry name" value="BON_dom"/>
</dbReference>
<keyword evidence="1" id="KW-0129">CBS domain</keyword>
<evidence type="ECO:0008006" key="6">
    <source>
        <dbReference type="Google" id="ProtNLM"/>
    </source>
</evidence>
<reference evidence="4" key="1">
    <citation type="submission" date="2021-01" db="EMBL/GenBank/DDBJ databases">
        <title>Whole genome shotgun sequence of Actinoplanes rishiriensis NBRC 108556.</title>
        <authorList>
            <person name="Komaki H."/>
            <person name="Tamura T."/>
        </authorList>
    </citation>
    <scope>NUCLEOTIDE SEQUENCE</scope>
    <source>
        <strain evidence="4">NBRC 108556</strain>
    </source>
</reference>
<protein>
    <recommendedName>
        <fullName evidence="6">BON domain-containing protein</fullName>
    </recommendedName>
</protein>
<evidence type="ECO:0000313" key="5">
    <source>
        <dbReference type="Proteomes" id="UP000636960"/>
    </source>
</evidence>
<dbReference type="PROSITE" id="PS51371">
    <property type="entry name" value="CBS"/>
    <property type="match status" value="1"/>
</dbReference>
<evidence type="ECO:0000259" key="2">
    <source>
        <dbReference type="PROSITE" id="PS50914"/>
    </source>
</evidence>
<feature type="domain" description="CBS" evidence="3">
    <location>
        <begin position="1"/>
        <end position="57"/>
    </location>
</feature>
<keyword evidence="5" id="KW-1185">Reference proteome</keyword>
<dbReference type="InterPro" id="IPR046342">
    <property type="entry name" value="CBS_dom_sf"/>
</dbReference>
<dbReference type="InterPro" id="IPR000644">
    <property type="entry name" value="CBS_dom"/>
</dbReference>
<accession>A0A919MZN9</accession>
<dbReference type="SUPFAM" id="SSF54631">
    <property type="entry name" value="CBS-domain pair"/>
    <property type="match status" value="1"/>
</dbReference>
<evidence type="ECO:0000259" key="3">
    <source>
        <dbReference type="PROSITE" id="PS51371"/>
    </source>
</evidence>
<name>A0A919MZN9_9ACTN</name>
<dbReference type="Pfam" id="PF04972">
    <property type="entry name" value="BON"/>
    <property type="match status" value="1"/>
</dbReference>
<feature type="domain" description="BON" evidence="2">
    <location>
        <begin position="54"/>
        <end position="123"/>
    </location>
</feature>
<organism evidence="4 5">
    <name type="scientific">Paractinoplanes rishiriensis</name>
    <dbReference type="NCBI Taxonomy" id="1050105"/>
    <lineage>
        <taxon>Bacteria</taxon>
        <taxon>Bacillati</taxon>
        <taxon>Actinomycetota</taxon>
        <taxon>Actinomycetes</taxon>
        <taxon>Micromonosporales</taxon>
        <taxon>Micromonosporaceae</taxon>
        <taxon>Paractinoplanes</taxon>
    </lineage>
</organism>